<feature type="domain" description="HTH marR-type" evidence="1">
    <location>
        <begin position="99"/>
        <end position="131"/>
    </location>
</feature>
<dbReference type="GO" id="GO:0003700">
    <property type="term" value="F:DNA-binding transcription factor activity"/>
    <property type="evidence" value="ECO:0007669"/>
    <property type="project" value="InterPro"/>
</dbReference>
<reference evidence="2 3" key="1">
    <citation type="submission" date="2019-09" db="EMBL/GenBank/DDBJ databases">
        <title>Photobacterium damselae subsp. damselae CDC-2227-81, a human clinical isolate.</title>
        <authorList>
            <person name="Osorio C.R."/>
        </authorList>
    </citation>
    <scope>NUCLEOTIDE SEQUENCE [LARGE SCALE GENOMIC DNA]</scope>
    <source>
        <strain evidence="2 3">CDC-2227-81</strain>
    </source>
</reference>
<dbReference type="Gene3D" id="1.10.10.10">
    <property type="entry name" value="Winged helix-like DNA-binding domain superfamily/Winged helix DNA-binding domain"/>
    <property type="match status" value="1"/>
</dbReference>
<name>A0AAD3WW67_PHODD</name>
<protein>
    <submittedName>
        <fullName evidence="2">MarR family transcriptional regulator</fullName>
    </submittedName>
</protein>
<evidence type="ECO:0000313" key="2">
    <source>
        <dbReference type="EMBL" id="KAB1181457.1"/>
    </source>
</evidence>
<accession>A0AAD3WW67</accession>
<sequence length="281" mass="31006">MIVAALTPDPLSLELAKYAGWASTKVKQGKKARLPSGLSDVYNVFRKEGARSNAGFLAYLKKISLDMFSRSSRRNLFDELCKLIVVNTDTRTRSFSNSGTTQKQIAARLGVDQSTVSRMLTDMVKAGLLRHAFIGNNDPRDPKAGIVCDKKGIPFNNIYYVEDAFALLAGPTAGNKLIQAFISKDKEETQKSGKGLYQRLLTLRNDVWENTIAKRAKAISDSSIAKKITSAATRSEKVRIAHDRLERQGGLSSLTPSEIALQVNGFIKACHERVKRPDNDN</sequence>
<dbReference type="RefSeq" id="WP_151182687.1">
    <property type="nucleotide sequence ID" value="NZ_VZUQ01000053.1"/>
</dbReference>
<dbReference type="AlphaFoldDB" id="A0AAD3WW67"/>
<dbReference type="InterPro" id="IPR000835">
    <property type="entry name" value="HTH_MarR-typ"/>
</dbReference>
<dbReference type="Pfam" id="PF12802">
    <property type="entry name" value="MarR_2"/>
    <property type="match status" value="1"/>
</dbReference>
<dbReference type="InterPro" id="IPR036390">
    <property type="entry name" value="WH_DNA-bd_sf"/>
</dbReference>
<dbReference type="InterPro" id="IPR036388">
    <property type="entry name" value="WH-like_DNA-bd_sf"/>
</dbReference>
<organism evidence="2 3">
    <name type="scientific">Photobacterium damselae subsp. damselae</name>
    <name type="common">Listonella damsela</name>
    <dbReference type="NCBI Taxonomy" id="85581"/>
    <lineage>
        <taxon>Bacteria</taxon>
        <taxon>Pseudomonadati</taxon>
        <taxon>Pseudomonadota</taxon>
        <taxon>Gammaproteobacteria</taxon>
        <taxon>Vibrionales</taxon>
        <taxon>Vibrionaceae</taxon>
        <taxon>Photobacterium</taxon>
    </lineage>
</organism>
<dbReference type="SUPFAM" id="SSF46785">
    <property type="entry name" value="Winged helix' DNA-binding domain"/>
    <property type="match status" value="1"/>
</dbReference>
<evidence type="ECO:0000259" key="1">
    <source>
        <dbReference type="Pfam" id="PF12802"/>
    </source>
</evidence>
<evidence type="ECO:0000313" key="3">
    <source>
        <dbReference type="Proteomes" id="UP000480943"/>
    </source>
</evidence>
<proteinExistence type="predicted"/>
<dbReference type="EMBL" id="VZUQ01000053">
    <property type="protein sequence ID" value="KAB1181457.1"/>
    <property type="molecule type" value="Genomic_DNA"/>
</dbReference>
<dbReference type="Proteomes" id="UP000480943">
    <property type="component" value="Unassembled WGS sequence"/>
</dbReference>
<gene>
    <name evidence="2" type="ORF">F6450_08885</name>
</gene>
<comment type="caution">
    <text evidence="2">The sequence shown here is derived from an EMBL/GenBank/DDBJ whole genome shotgun (WGS) entry which is preliminary data.</text>
</comment>